<protein>
    <recommendedName>
        <fullName evidence="4">Lipoprotein</fullName>
    </recommendedName>
</protein>
<evidence type="ECO:0008006" key="4">
    <source>
        <dbReference type="Google" id="ProtNLM"/>
    </source>
</evidence>
<feature type="signal peptide" evidence="1">
    <location>
        <begin position="1"/>
        <end position="15"/>
    </location>
</feature>
<dbReference type="OrthoDB" id="6071946at2"/>
<sequence>MRVLFALTAVAFALAGCNGGEDFSDATVAGCPAGGACSPVSRGDVLIELVDYSFVNLGYRCENSNVNFFTSENEKISSATGGGEITVPPYAALCPANSPSIEFFIGSALNQGDSVSEGKFFSLGRMKIAQGQSAAASYDISISDIVESPRRVVADSNTQVRNVAAFLQGLDSNNATPNVIEIPDQAHDIANAMEKTVVQGLQQTFASSDYPAFLIAWDDYFNDVHNAVPNGIALLDPDPNGPLASVINAKGYSFAGNYRFDTCLSQLSAFYCDTGDESFVPTDMRLPYLKRIVEGQEVTSEPPLVLPNGRVLGLGRAIRRERVNDSEFETRESFVSFSESTHVDDVLFFANAQILSVEPAGAGLDVDMDIKGRFLNKRVYNNYLPPNAQGDNTDIKLAYPSETLQSQEEGAVSGDILSSDPVDLPLTVEVLTVPQVLPDESFVTELSQNGPFTVRLMRACLQEDIDAMGSACTSIDNREQEAGSGTAFNYPAQIIDPVEQEMPREDYYQTTEFCLEVSADLPGGDSFGLVTAGPIGSCDMWEVGFVSRTIESPRSANLTIMLNPGAENVADPNASNFGTSIFGRVDMDLAGDGCYPLYRTGGPNDSTAFDNKVRAAWIDDYLPFIKRDEWIEAEGPDATFADLEEEKQALFFALQRGAVQFFAGLPGDPQCDPLASP</sequence>
<dbReference type="PATRIC" id="fig|1177154.3.peg.984"/>
<evidence type="ECO:0000256" key="1">
    <source>
        <dbReference type="SAM" id="SignalP"/>
    </source>
</evidence>
<evidence type="ECO:0000313" key="3">
    <source>
        <dbReference type="Proteomes" id="UP000029444"/>
    </source>
</evidence>
<comment type="caution">
    <text evidence="2">The sequence shown here is derived from an EMBL/GenBank/DDBJ whole genome shotgun (WGS) entry which is preliminary data.</text>
</comment>
<keyword evidence="1" id="KW-0732">Signal</keyword>
<dbReference type="STRING" id="1177154.Y5S_00973"/>
<name>A0A095SN32_9GAMM</name>
<keyword evidence="3" id="KW-1185">Reference proteome</keyword>
<accession>A0A095SN32</accession>
<dbReference type="Proteomes" id="UP000029444">
    <property type="component" value="Unassembled WGS sequence"/>
</dbReference>
<dbReference type="EMBL" id="ARXV01000003">
    <property type="protein sequence ID" value="KGD65749.1"/>
    <property type="molecule type" value="Genomic_DNA"/>
</dbReference>
<feature type="chain" id="PRO_5012678075" description="Lipoprotein" evidence="1">
    <location>
        <begin position="16"/>
        <end position="677"/>
    </location>
</feature>
<proteinExistence type="predicted"/>
<dbReference type="RefSeq" id="WP_035230973.1">
    <property type="nucleotide sequence ID" value="NZ_ARXV01000003.1"/>
</dbReference>
<dbReference type="PROSITE" id="PS51257">
    <property type="entry name" value="PROKAR_LIPOPROTEIN"/>
    <property type="match status" value="1"/>
</dbReference>
<dbReference type="AlphaFoldDB" id="A0A095SN32"/>
<evidence type="ECO:0000313" key="2">
    <source>
        <dbReference type="EMBL" id="KGD65749.1"/>
    </source>
</evidence>
<organism evidence="2 3">
    <name type="scientific">Alcanivorax nanhaiticus</name>
    <dbReference type="NCBI Taxonomy" id="1177154"/>
    <lineage>
        <taxon>Bacteria</taxon>
        <taxon>Pseudomonadati</taxon>
        <taxon>Pseudomonadota</taxon>
        <taxon>Gammaproteobacteria</taxon>
        <taxon>Oceanospirillales</taxon>
        <taxon>Alcanivoracaceae</taxon>
        <taxon>Alcanivorax</taxon>
    </lineage>
</organism>
<gene>
    <name evidence="2" type="ORF">Y5S_00973</name>
</gene>
<reference evidence="2 3" key="1">
    <citation type="submission" date="2012-09" db="EMBL/GenBank/DDBJ databases">
        <title>Genome Sequence of alkane-degrading Bacterium Alcanivorax sp. 19-m-6.</title>
        <authorList>
            <person name="Lai Q."/>
            <person name="Shao Z."/>
        </authorList>
    </citation>
    <scope>NUCLEOTIDE SEQUENCE [LARGE SCALE GENOMIC DNA]</scope>
    <source>
        <strain evidence="2 3">19-m-6</strain>
    </source>
</reference>